<dbReference type="Pfam" id="PF01483">
    <property type="entry name" value="P_proprotein"/>
    <property type="match status" value="1"/>
</dbReference>
<organism evidence="6 7">
    <name type="scientific">Flavobacterium chilense</name>
    <dbReference type="NCBI Taxonomy" id="946677"/>
    <lineage>
        <taxon>Bacteria</taxon>
        <taxon>Pseudomonadati</taxon>
        <taxon>Bacteroidota</taxon>
        <taxon>Flavobacteriia</taxon>
        <taxon>Flavobacteriales</taxon>
        <taxon>Flavobacteriaceae</taxon>
        <taxon>Flavobacterium</taxon>
    </lineage>
</organism>
<dbReference type="RefSeq" id="WP_068841975.1">
    <property type="nucleotide sequence ID" value="NZ_FRBT01000002.1"/>
</dbReference>
<feature type="signal peptide" evidence="4">
    <location>
        <begin position="1"/>
        <end position="19"/>
    </location>
</feature>
<keyword evidence="2 4" id="KW-0732">Signal</keyword>
<dbReference type="OrthoDB" id="9792152at2"/>
<dbReference type="AlphaFoldDB" id="A0A1M7DC21"/>
<dbReference type="Gene3D" id="2.60.120.260">
    <property type="entry name" value="Galactose-binding domain-like"/>
    <property type="match status" value="1"/>
</dbReference>
<evidence type="ECO:0000256" key="2">
    <source>
        <dbReference type="ARBA" id="ARBA00022729"/>
    </source>
</evidence>
<evidence type="ECO:0000256" key="4">
    <source>
        <dbReference type="SAM" id="SignalP"/>
    </source>
</evidence>
<evidence type="ECO:0000256" key="1">
    <source>
        <dbReference type="ARBA" id="ARBA00022670"/>
    </source>
</evidence>
<dbReference type="InterPro" id="IPR026444">
    <property type="entry name" value="Secre_tail"/>
</dbReference>
<evidence type="ECO:0000313" key="7">
    <source>
        <dbReference type="Proteomes" id="UP000184028"/>
    </source>
</evidence>
<evidence type="ECO:0000259" key="5">
    <source>
        <dbReference type="PROSITE" id="PS51829"/>
    </source>
</evidence>
<dbReference type="SUPFAM" id="SSF49785">
    <property type="entry name" value="Galactose-binding domain-like"/>
    <property type="match status" value="1"/>
</dbReference>
<dbReference type="Gene3D" id="2.60.40.10">
    <property type="entry name" value="Immunoglobulins"/>
    <property type="match status" value="1"/>
</dbReference>
<dbReference type="Gene3D" id="3.40.390.10">
    <property type="entry name" value="Collagenase (Catalytic Domain)"/>
    <property type="match status" value="1"/>
</dbReference>
<dbReference type="SUPFAM" id="SSF55486">
    <property type="entry name" value="Metalloproteases ('zincins'), catalytic domain"/>
    <property type="match status" value="1"/>
</dbReference>
<dbReference type="GO" id="GO:0006508">
    <property type="term" value="P:proteolysis"/>
    <property type="evidence" value="ECO:0007669"/>
    <property type="project" value="UniProtKB-KW"/>
</dbReference>
<dbReference type="Proteomes" id="UP000184028">
    <property type="component" value="Unassembled WGS sequence"/>
</dbReference>
<dbReference type="InterPro" id="IPR008979">
    <property type="entry name" value="Galactose-bd-like_sf"/>
</dbReference>
<accession>A0A1M7DC21</accession>
<keyword evidence="3" id="KW-0378">Hydrolase</keyword>
<reference evidence="7" key="1">
    <citation type="submission" date="2016-11" db="EMBL/GenBank/DDBJ databases">
        <authorList>
            <person name="Varghese N."/>
            <person name="Submissions S."/>
        </authorList>
    </citation>
    <scope>NUCLEOTIDE SEQUENCE [LARGE SCALE GENOMIC DNA]</scope>
    <source>
        <strain evidence="7">DSM 24724</strain>
    </source>
</reference>
<feature type="domain" description="P/Homo B" evidence="5">
    <location>
        <begin position="658"/>
        <end position="814"/>
    </location>
</feature>
<gene>
    <name evidence="6" type="ORF">SAMN05444484_102518</name>
</gene>
<dbReference type="GO" id="GO:0008237">
    <property type="term" value="F:metallopeptidase activity"/>
    <property type="evidence" value="ECO:0007669"/>
    <property type="project" value="InterPro"/>
</dbReference>
<proteinExistence type="predicted"/>
<dbReference type="PROSITE" id="PS51829">
    <property type="entry name" value="P_HOMO_B"/>
    <property type="match status" value="1"/>
</dbReference>
<dbReference type="NCBIfam" id="TIGR04183">
    <property type="entry name" value="Por_Secre_tail"/>
    <property type="match status" value="1"/>
</dbReference>
<keyword evidence="7" id="KW-1185">Reference proteome</keyword>
<sequence>MKKQLLFLLIIFCCVNIHAQSDDLWQKVTSDATGKRGSLSDSEILYYKLNSDFLKAKLAATTNKSSTRNTAEITIPNSKGVLERFTVWESSNFEPELQAKYPEIRAYEGSGLDDKTAKIHFSVAPIGIQTMVLRADKPSEFIEQNQDDKSGYVLFTSKNSVNTASRLVCNVKDAAKNSNNTTAKSAANNKVFKTFRLALSCTGEYTAFFGGTKVGALSGMNASLTRVNGVFNKDLAVKVVLIANNDAVIYTDPKTDPYSDAAKGVSTDNDGNDFWSKEVQSTLTSVIGDANYDIGHLFGASGGGGNAACIGCICDNPTPSDVIGKGSAYTSPSDGRPQGDTFDIDFVAHEMGHQLGGSHTFSFDGRERTGLNVEPGSGSTIMGYAGVSKGYDVQSNSDDYFTYASILQIQNNLASKSCAVNIPLTNNPPVVNAGSDYTIPISTPFVLTGTGSDPDGDTLTYTWEQYDSATSSTTTNNNSVAYPTKPDGPLFRSLNPISSPVRYFPALNTVLQNKLTTTWESVSSIARTLHFTLTARDNAALGTAQTNTDSMTLNVVTTAGPFAVTSQNTDDIGWQKGSFQTITWSVNNTNTLQGSSNVNIKLSLDGGLTFPIILASNTPNDGSETVQIPASVDASTSCRVMVQPTGNVYYAINSKSFAVGYTSTTTCDSYSFGNSFDIPFSTSFTTRTVNVPASTGTVSDVNVLVNVTHERLSDFELQMVSPQGTIVNLYNKSCGGVQSTLALQFDDAGVALDCSKTTSQIVVPVDALSAFNGQSQQGTWTFRVRDAVTGNFGKINSASVNICSQTFTLGTPDLQNVDFVLYPNPNKGSFTVQFQSDSINRVQVYVHDILGKKVYSNSFDPTPFFNHNIQLSDIASGIYLVTVIDGDRRTVKKIIVN</sequence>
<evidence type="ECO:0000313" key="6">
    <source>
        <dbReference type="EMBL" id="SHL77071.1"/>
    </source>
</evidence>
<dbReference type="Pfam" id="PF18962">
    <property type="entry name" value="Por_Secre_tail"/>
    <property type="match status" value="1"/>
</dbReference>
<protein>
    <submittedName>
        <fullName evidence="6">Por secretion system C-terminal sorting domain-containing protein</fullName>
    </submittedName>
</protein>
<dbReference type="Pfam" id="PF13583">
    <property type="entry name" value="Reprolysin_4"/>
    <property type="match status" value="1"/>
</dbReference>
<keyword evidence="1" id="KW-0645">Protease</keyword>
<dbReference type="InterPro" id="IPR002884">
    <property type="entry name" value="P_dom"/>
</dbReference>
<dbReference type="GO" id="GO:0004252">
    <property type="term" value="F:serine-type endopeptidase activity"/>
    <property type="evidence" value="ECO:0007669"/>
    <property type="project" value="InterPro"/>
</dbReference>
<dbReference type="InterPro" id="IPR024079">
    <property type="entry name" value="MetalloPept_cat_dom_sf"/>
</dbReference>
<name>A0A1M7DC21_9FLAO</name>
<dbReference type="EMBL" id="FRBT01000002">
    <property type="protein sequence ID" value="SHL77071.1"/>
    <property type="molecule type" value="Genomic_DNA"/>
</dbReference>
<dbReference type="InterPro" id="IPR013783">
    <property type="entry name" value="Ig-like_fold"/>
</dbReference>
<feature type="chain" id="PRO_5009924931" evidence="4">
    <location>
        <begin position="20"/>
        <end position="897"/>
    </location>
</feature>
<dbReference type="STRING" id="946677.SAMN05444484_102518"/>
<evidence type="ECO:0000256" key="3">
    <source>
        <dbReference type="ARBA" id="ARBA00022801"/>
    </source>
</evidence>